<evidence type="ECO:0000313" key="2">
    <source>
        <dbReference type="Proteomes" id="UP001161409"/>
    </source>
</evidence>
<protein>
    <recommendedName>
        <fullName evidence="3">Zinc resistance-associated protein</fullName>
    </recommendedName>
</protein>
<accession>A0ABQ5U0W1</accession>
<organism evidence="1 2">
    <name type="scientific">Sneathiella chinensis</name>
    <dbReference type="NCBI Taxonomy" id="349750"/>
    <lineage>
        <taxon>Bacteria</taxon>
        <taxon>Pseudomonadati</taxon>
        <taxon>Pseudomonadota</taxon>
        <taxon>Alphaproteobacteria</taxon>
        <taxon>Sneathiellales</taxon>
        <taxon>Sneathiellaceae</taxon>
        <taxon>Sneathiella</taxon>
    </lineage>
</organism>
<evidence type="ECO:0000313" key="1">
    <source>
        <dbReference type="EMBL" id="GLQ05368.1"/>
    </source>
</evidence>
<evidence type="ECO:0008006" key="3">
    <source>
        <dbReference type="Google" id="ProtNLM"/>
    </source>
</evidence>
<dbReference type="Proteomes" id="UP001161409">
    <property type="component" value="Unassembled WGS sequence"/>
</dbReference>
<dbReference type="EMBL" id="BSNF01000001">
    <property type="protein sequence ID" value="GLQ05368.1"/>
    <property type="molecule type" value="Genomic_DNA"/>
</dbReference>
<dbReference type="Gene3D" id="1.20.120.1490">
    <property type="match status" value="1"/>
</dbReference>
<reference evidence="1" key="2">
    <citation type="submission" date="2023-01" db="EMBL/GenBank/DDBJ databases">
        <title>Draft genome sequence of Sneathiella chinensis strain NBRC 103408.</title>
        <authorList>
            <person name="Sun Q."/>
            <person name="Mori K."/>
        </authorList>
    </citation>
    <scope>NUCLEOTIDE SEQUENCE</scope>
    <source>
        <strain evidence="1">NBRC 103408</strain>
    </source>
</reference>
<comment type="caution">
    <text evidence="1">The sequence shown here is derived from an EMBL/GenBank/DDBJ whole genome shotgun (WGS) entry which is preliminary data.</text>
</comment>
<gene>
    <name evidence="1" type="ORF">GCM10007924_05890</name>
</gene>
<dbReference type="Pfam" id="PF13801">
    <property type="entry name" value="Metal_resist"/>
    <property type="match status" value="1"/>
</dbReference>
<dbReference type="RefSeq" id="WP_169559373.1">
    <property type="nucleotide sequence ID" value="NZ_BSNF01000001.1"/>
</dbReference>
<sequence>MAAAKKTVLTVLFVVSLGLNVAAGAFLATQWMKHGYGHSRGSGWFDRHAALSTLSDSEKDAIDTLWRDKRGQMKAIYRDYRTARQDLARLLGQPELDLPAIGATQQQMTTYRRQIDTLMQGAFLEMARSLPPEKRQTFFQQGFARQKWNHHKDQRDD</sequence>
<keyword evidence="2" id="KW-1185">Reference proteome</keyword>
<reference evidence="1" key="1">
    <citation type="journal article" date="2014" name="Int. J. Syst. Evol. Microbiol.">
        <title>Complete genome of a new Firmicutes species belonging to the dominant human colonic microbiota ('Ruminococcus bicirculans') reveals two chromosomes and a selective capacity to utilize plant glucans.</title>
        <authorList>
            <consortium name="NISC Comparative Sequencing Program"/>
            <person name="Wegmann U."/>
            <person name="Louis P."/>
            <person name="Goesmann A."/>
            <person name="Henrissat B."/>
            <person name="Duncan S.H."/>
            <person name="Flint H.J."/>
        </authorList>
    </citation>
    <scope>NUCLEOTIDE SEQUENCE</scope>
    <source>
        <strain evidence="1">NBRC 103408</strain>
    </source>
</reference>
<name>A0ABQ5U0W1_9PROT</name>
<proteinExistence type="predicted"/>
<dbReference type="InterPro" id="IPR025961">
    <property type="entry name" value="Metal_resist"/>
</dbReference>